<organism evidence="1 2">
    <name type="scientific">Vibrio parahaemolyticus</name>
    <dbReference type="NCBI Taxonomy" id="670"/>
    <lineage>
        <taxon>Bacteria</taxon>
        <taxon>Pseudomonadati</taxon>
        <taxon>Pseudomonadota</taxon>
        <taxon>Gammaproteobacteria</taxon>
        <taxon>Vibrionales</taxon>
        <taxon>Vibrionaceae</taxon>
        <taxon>Vibrio</taxon>
    </lineage>
</organism>
<protein>
    <submittedName>
        <fullName evidence="1">Uncharacterized protein</fullName>
    </submittedName>
</protein>
<name>A0AA47L5P6_VIBPH</name>
<dbReference type="Proteomes" id="UP001156560">
    <property type="component" value="Chromosome 1"/>
</dbReference>
<evidence type="ECO:0000313" key="1">
    <source>
        <dbReference type="EMBL" id="WAT88888.1"/>
    </source>
</evidence>
<accession>A0AA47L5P6</accession>
<dbReference type="EMBL" id="CP114194">
    <property type="protein sequence ID" value="WAT88888.1"/>
    <property type="molecule type" value="Genomic_DNA"/>
</dbReference>
<evidence type="ECO:0000313" key="2">
    <source>
        <dbReference type="Proteomes" id="UP001156560"/>
    </source>
</evidence>
<reference evidence="1" key="1">
    <citation type="submission" date="2022-12" db="EMBL/GenBank/DDBJ databases">
        <title>Vibrio parahaemolyticus become highly virulent by producing novel Tc toxins.</title>
        <authorList>
            <person name="Yang F."/>
            <person name="You Y."/>
            <person name="Lai Q."/>
            <person name="Xu L."/>
            <person name="Li F."/>
        </authorList>
    </citation>
    <scope>NUCLEOTIDE SEQUENCE</scope>
    <source>
        <strain evidence="1">Vp-HL-202005</strain>
    </source>
</reference>
<proteinExistence type="predicted"/>
<gene>
    <name evidence="1" type="ORF">O1Q84_09270</name>
</gene>
<sequence length="291" mass="32590">MGFWSSVWEGAKSVGRTVSRVVKKVYEVCTDTKAVEAYDRLERVINQHQQSKYEENTRAPDFFGEVSTTNVERQLSEQNSKLVAHERQINHAKQLTALQIEFTRLRASASLIDRSMKNVKIHASSLSVHNQNMRNISGLVEEVNTLRYGLKAAISTINYNANLLAKDGTKPRKIEGIDLEKKDGAISMVAAYDSFDRTRELLRNEVVELSELASSHLQEIDKLKHNAANLGGELGDSIILFVDRDIVPIIKQAESAGLILKSEVLKLPAAVREDNGSLVFEDGKIKLEHLH</sequence>
<dbReference type="RefSeq" id="WP_269169372.1">
    <property type="nucleotide sequence ID" value="NZ_CP114194.1"/>
</dbReference>
<dbReference type="AlphaFoldDB" id="A0AA47L5P6"/>